<keyword evidence="1" id="KW-1133">Transmembrane helix</keyword>
<organism evidence="2 3">
    <name type="scientific">Actinokineospora auranticolor</name>
    <dbReference type="NCBI Taxonomy" id="155976"/>
    <lineage>
        <taxon>Bacteria</taxon>
        <taxon>Bacillati</taxon>
        <taxon>Actinomycetota</taxon>
        <taxon>Actinomycetes</taxon>
        <taxon>Pseudonocardiales</taxon>
        <taxon>Pseudonocardiaceae</taxon>
        <taxon>Actinokineospora</taxon>
    </lineage>
</organism>
<keyword evidence="3" id="KW-1185">Reference proteome</keyword>
<dbReference type="EMBL" id="PTIX01000020">
    <property type="protein sequence ID" value="PPK64296.1"/>
    <property type="molecule type" value="Genomic_DNA"/>
</dbReference>
<keyword evidence="1" id="KW-0472">Membrane</keyword>
<accession>A0A2S6GGM7</accession>
<protein>
    <submittedName>
        <fullName evidence="2">Uncharacterized protein</fullName>
    </submittedName>
</protein>
<reference evidence="2 3" key="1">
    <citation type="submission" date="2018-02" db="EMBL/GenBank/DDBJ databases">
        <title>Genomic Encyclopedia of Archaeal and Bacterial Type Strains, Phase II (KMG-II): from individual species to whole genera.</title>
        <authorList>
            <person name="Goeker M."/>
        </authorList>
    </citation>
    <scope>NUCLEOTIDE SEQUENCE [LARGE SCALE GENOMIC DNA]</scope>
    <source>
        <strain evidence="2 3">YU 961-1</strain>
    </source>
</reference>
<sequence>MAGSKKFKGVFGIVSSLTAGFSAARGLSTARADKDKLLLVNAVGSIIVAATGLLIAVRAFRKGDK</sequence>
<dbReference type="RefSeq" id="WP_104481974.1">
    <property type="nucleotide sequence ID" value="NZ_CP154825.1"/>
</dbReference>
<proteinExistence type="predicted"/>
<evidence type="ECO:0000313" key="2">
    <source>
        <dbReference type="EMBL" id="PPK64296.1"/>
    </source>
</evidence>
<keyword evidence="1" id="KW-0812">Transmembrane</keyword>
<feature type="transmembrane region" description="Helical" evidence="1">
    <location>
        <begin position="42"/>
        <end position="60"/>
    </location>
</feature>
<dbReference type="OrthoDB" id="3700277at2"/>
<comment type="caution">
    <text evidence="2">The sequence shown here is derived from an EMBL/GenBank/DDBJ whole genome shotgun (WGS) entry which is preliminary data.</text>
</comment>
<name>A0A2S6GGM7_9PSEU</name>
<evidence type="ECO:0000256" key="1">
    <source>
        <dbReference type="SAM" id="Phobius"/>
    </source>
</evidence>
<dbReference type="Proteomes" id="UP000239203">
    <property type="component" value="Unassembled WGS sequence"/>
</dbReference>
<gene>
    <name evidence="2" type="ORF">CLV40_12017</name>
</gene>
<evidence type="ECO:0000313" key="3">
    <source>
        <dbReference type="Proteomes" id="UP000239203"/>
    </source>
</evidence>
<dbReference type="AlphaFoldDB" id="A0A2S6GGM7"/>